<evidence type="ECO:0000313" key="3">
    <source>
        <dbReference type="EMBL" id="MFI2319512.1"/>
    </source>
</evidence>
<keyword evidence="2" id="KW-0732">Signal</keyword>
<comment type="similarity">
    <text evidence="1">Belongs to the cycloisomerase 2 family.</text>
</comment>
<name>A0ABW7W9V3_9NOCA</name>
<gene>
    <name evidence="3" type="ORF">ACH47G_03420</name>
</gene>
<dbReference type="InterPro" id="IPR050282">
    <property type="entry name" value="Cycloisomerase_2"/>
</dbReference>
<dbReference type="InterPro" id="IPR011045">
    <property type="entry name" value="N2O_reductase_N"/>
</dbReference>
<feature type="chain" id="PRO_5046323971" evidence="2">
    <location>
        <begin position="35"/>
        <end position="376"/>
    </location>
</feature>
<dbReference type="Pfam" id="PF10282">
    <property type="entry name" value="Lactonase"/>
    <property type="match status" value="1"/>
</dbReference>
<evidence type="ECO:0000313" key="4">
    <source>
        <dbReference type="Proteomes" id="UP001611450"/>
    </source>
</evidence>
<dbReference type="RefSeq" id="WP_396945711.1">
    <property type="nucleotide sequence ID" value="NZ_JBIRXV010000001.1"/>
</dbReference>
<evidence type="ECO:0000256" key="2">
    <source>
        <dbReference type="SAM" id="SignalP"/>
    </source>
</evidence>
<dbReference type="InterPro" id="IPR015943">
    <property type="entry name" value="WD40/YVTN_repeat-like_dom_sf"/>
</dbReference>
<feature type="signal peptide" evidence="2">
    <location>
        <begin position="1"/>
        <end position="34"/>
    </location>
</feature>
<keyword evidence="4" id="KW-1185">Reference proteome</keyword>
<sequence length="376" mass="37401">MPRPFRGNRGTTTTLLAVLLCALGAAGPAAPASAAPERPRFLITAGTASLGISVLRVARDATLTPAPGSPFPTGFGVLSLVASADGRTVYVPHAGDFGVSGYRLDDNGTLTPIPGAAVTVGGPPTSARLSPDGTVLFVVVGGVPGHVESFTVAPSGALTPTGASRVAVEGLSAVGMAGVDPSGRFLRVATYIGDTVSSYAVGAGAALTPLGTQTVRFGPVAPGYTPDGRFLYVSNEFGFDVSGYAIADDGGLTPTPGSPYPTGGVPHGAVASADGSRLYVPNAVGSSIAGFAVGADGALTPLPGSPYPVPAGTMPGQVALDPDGRHLYLVDVLTAQITTRVHTYTIGPDGALTHTGRDPVDTGVFMSDGPVAVLTR</sequence>
<dbReference type="PANTHER" id="PTHR30344:SF1">
    <property type="entry name" value="6-PHOSPHOGLUCONOLACTONASE"/>
    <property type="match status" value="1"/>
</dbReference>
<reference evidence="3 4" key="1">
    <citation type="submission" date="2024-10" db="EMBL/GenBank/DDBJ databases">
        <title>The Natural Products Discovery Center: Release of the First 8490 Sequenced Strains for Exploring Actinobacteria Biosynthetic Diversity.</title>
        <authorList>
            <person name="Kalkreuter E."/>
            <person name="Kautsar S.A."/>
            <person name="Yang D."/>
            <person name="Bader C.D."/>
            <person name="Teijaro C.N."/>
            <person name="Fluegel L."/>
            <person name="Davis C.M."/>
            <person name="Simpson J.R."/>
            <person name="Lauterbach L."/>
            <person name="Steele A.D."/>
            <person name="Gui C."/>
            <person name="Meng S."/>
            <person name="Li G."/>
            <person name="Viehrig K."/>
            <person name="Ye F."/>
            <person name="Su P."/>
            <person name="Kiefer A.F."/>
            <person name="Nichols A."/>
            <person name="Cepeda A.J."/>
            <person name="Yan W."/>
            <person name="Fan B."/>
            <person name="Jiang Y."/>
            <person name="Adhikari A."/>
            <person name="Zheng C.-J."/>
            <person name="Schuster L."/>
            <person name="Cowan T.M."/>
            <person name="Smanski M.J."/>
            <person name="Chevrette M.G."/>
            <person name="De Carvalho L.P.S."/>
            <person name="Shen B."/>
        </authorList>
    </citation>
    <scope>NUCLEOTIDE SEQUENCE [LARGE SCALE GENOMIC DNA]</scope>
    <source>
        <strain evidence="3 4">NPDC019626</strain>
    </source>
</reference>
<dbReference type="Proteomes" id="UP001611450">
    <property type="component" value="Unassembled WGS sequence"/>
</dbReference>
<accession>A0ABW7W9V3</accession>
<organism evidence="3 4">
    <name type="scientific">Nocardia beijingensis</name>
    <dbReference type="NCBI Taxonomy" id="95162"/>
    <lineage>
        <taxon>Bacteria</taxon>
        <taxon>Bacillati</taxon>
        <taxon>Actinomycetota</taxon>
        <taxon>Actinomycetes</taxon>
        <taxon>Mycobacteriales</taxon>
        <taxon>Nocardiaceae</taxon>
        <taxon>Nocardia</taxon>
    </lineage>
</organism>
<dbReference type="Gene3D" id="2.130.10.10">
    <property type="entry name" value="YVTN repeat-like/Quinoprotein amine dehydrogenase"/>
    <property type="match status" value="3"/>
</dbReference>
<evidence type="ECO:0000256" key="1">
    <source>
        <dbReference type="ARBA" id="ARBA00005564"/>
    </source>
</evidence>
<dbReference type="EMBL" id="JBIRXV010000001">
    <property type="protein sequence ID" value="MFI2319512.1"/>
    <property type="molecule type" value="Genomic_DNA"/>
</dbReference>
<proteinExistence type="inferred from homology"/>
<dbReference type="PANTHER" id="PTHR30344">
    <property type="entry name" value="6-PHOSPHOGLUCONOLACTONASE-RELATED"/>
    <property type="match status" value="1"/>
</dbReference>
<protein>
    <submittedName>
        <fullName evidence="3">Lactonase family protein</fullName>
    </submittedName>
</protein>
<comment type="caution">
    <text evidence="3">The sequence shown here is derived from an EMBL/GenBank/DDBJ whole genome shotgun (WGS) entry which is preliminary data.</text>
</comment>
<dbReference type="InterPro" id="IPR019405">
    <property type="entry name" value="Lactonase_7-beta_prop"/>
</dbReference>
<dbReference type="SUPFAM" id="SSF50974">
    <property type="entry name" value="Nitrous oxide reductase, N-terminal domain"/>
    <property type="match status" value="1"/>
</dbReference>